<dbReference type="SMART" id="SM00304">
    <property type="entry name" value="HAMP"/>
    <property type="match status" value="2"/>
</dbReference>
<dbReference type="InterPro" id="IPR004090">
    <property type="entry name" value="Chemotax_Me-accpt_rcpt"/>
</dbReference>
<dbReference type="eggNOG" id="COG0840">
    <property type="taxonomic scope" value="Bacteria"/>
</dbReference>
<dbReference type="Pfam" id="PF00015">
    <property type="entry name" value="MCPsignal"/>
    <property type="match status" value="1"/>
</dbReference>
<comment type="similarity">
    <text evidence="3">Belongs to the methyl-accepting chemotaxis (MCP) protein family.</text>
</comment>
<dbReference type="PROSITE" id="PS50111">
    <property type="entry name" value="CHEMOTAXIS_TRANSDUC_2"/>
    <property type="match status" value="1"/>
</dbReference>
<feature type="domain" description="HAMP" evidence="7">
    <location>
        <begin position="208"/>
        <end position="261"/>
    </location>
</feature>
<dbReference type="GO" id="GO:0006935">
    <property type="term" value="P:chemotaxis"/>
    <property type="evidence" value="ECO:0007669"/>
    <property type="project" value="UniProtKB-KW"/>
</dbReference>
<evidence type="ECO:0000256" key="1">
    <source>
        <dbReference type="ARBA" id="ARBA00004370"/>
    </source>
</evidence>
<evidence type="ECO:0000256" key="3">
    <source>
        <dbReference type="ARBA" id="ARBA00029447"/>
    </source>
</evidence>
<comment type="subcellular location">
    <subcellularLocation>
        <location evidence="1">Membrane</location>
    </subcellularLocation>
</comment>
<keyword evidence="4" id="KW-0807">Transducer</keyword>
<comment type="caution">
    <text evidence="8">The sequence shown here is derived from an EMBL/GenBank/DDBJ whole genome shotgun (WGS) entry which is preliminary data.</text>
</comment>
<dbReference type="Proteomes" id="UP000004030">
    <property type="component" value="Unassembled WGS sequence"/>
</dbReference>
<dbReference type="Gene3D" id="1.10.287.950">
    <property type="entry name" value="Methyl-accepting chemotaxis protein"/>
    <property type="match status" value="1"/>
</dbReference>
<dbReference type="GO" id="GO:0016020">
    <property type="term" value="C:membrane"/>
    <property type="evidence" value="ECO:0007669"/>
    <property type="project" value="UniProtKB-SubCell"/>
</dbReference>
<dbReference type="PATRIC" id="fig|1088721.3.peg.3171"/>
<dbReference type="SUPFAM" id="SSF158472">
    <property type="entry name" value="HAMP domain-like"/>
    <property type="match status" value="1"/>
</dbReference>
<dbReference type="FunFam" id="1.10.287.950:FF:000001">
    <property type="entry name" value="Methyl-accepting chemotaxis sensory transducer"/>
    <property type="match status" value="1"/>
</dbReference>
<dbReference type="Pfam" id="PF05227">
    <property type="entry name" value="CHASE3"/>
    <property type="match status" value="1"/>
</dbReference>
<dbReference type="Pfam" id="PF00672">
    <property type="entry name" value="HAMP"/>
    <property type="match status" value="1"/>
</dbReference>
<organism evidence="8 9">
    <name type="scientific">Novosphingobium pentaromativorans US6-1</name>
    <dbReference type="NCBI Taxonomy" id="1088721"/>
    <lineage>
        <taxon>Bacteria</taxon>
        <taxon>Pseudomonadati</taxon>
        <taxon>Pseudomonadota</taxon>
        <taxon>Alphaproteobacteria</taxon>
        <taxon>Sphingomonadales</taxon>
        <taxon>Sphingomonadaceae</taxon>
        <taxon>Novosphingobium</taxon>
    </lineage>
</organism>
<keyword evidence="2" id="KW-0145">Chemotaxis</keyword>
<feature type="transmembrane region" description="Helical" evidence="5">
    <location>
        <begin position="180"/>
        <end position="203"/>
    </location>
</feature>
<dbReference type="Gene3D" id="6.10.340.10">
    <property type="match status" value="1"/>
</dbReference>
<dbReference type="SUPFAM" id="SSF58104">
    <property type="entry name" value="Methyl-accepting chemotaxis protein (MCP) signaling domain"/>
    <property type="match status" value="1"/>
</dbReference>
<reference evidence="8 9" key="1">
    <citation type="journal article" date="2012" name="J. Bacteriol.">
        <title>Genome sequence of benzo(a)pyrene-degrading bacterium Novosphingobium pentaromativorans US6-1.</title>
        <authorList>
            <person name="Luo Y.R."/>
            <person name="Kang S.G."/>
            <person name="Kim S.J."/>
            <person name="Kim M.R."/>
            <person name="Li N."/>
            <person name="Lee J.H."/>
            <person name="Kwon K.K."/>
        </authorList>
    </citation>
    <scope>NUCLEOTIDE SEQUENCE [LARGE SCALE GENOMIC DNA]</scope>
    <source>
        <strain evidence="8 9">US6-1</strain>
    </source>
</reference>
<dbReference type="PANTHER" id="PTHR43531:SF11">
    <property type="entry name" value="METHYL-ACCEPTING CHEMOTAXIS PROTEIN 3"/>
    <property type="match status" value="1"/>
</dbReference>
<dbReference type="GO" id="GO:0007165">
    <property type="term" value="P:signal transduction"/>
    <property type="evidence" value="ECO:0007669"/>
    <property type="project" value="UniProtKB-KW"/>
</dbReference>
<dbReference type="PRINTS" id="PR00260">
    <property type="entry name" value="CHEMTRNSDUCR"/>
</dbReference>
<dbReference type="InterPro" id="IPR004089">
    <property type="entry name" value="MCPsignal_dom"/>
</dbReference>
<feature type="transmembrane region" description="Helical" evidence="5">
    <location>
        <begin position="12"/>
        <end position="36"/>
    </location>
</feature>
<evidence type="ECO:0000259" key="6">
    <source>
        <dbReference type="PROSITE" id="PS50111"/>
    </source>
</evidence>
<evidence type="ECO:0000256" key="4">
    <source>
        <dbReference type="PROSITE-ProRule" id="PRU00284"/>
    </source>
</evidence>
<dbReference type="PANTHER" id="PTHR43531">
    <property type="entry name" value="PROTEIN ICFG"/>
    <property type="match status" value="1"/>
</dbReference>
<keyword evidence="5" id="KW-1133">Transmembrane helix</keyword>
<keyword evidence="5" id="KW-0472">Membrane</keyword>
<evidence type="ECO:0000256" key="5">
    <source>
        <dbReference type="SAM" id="Phobius"/>
    </source>
</evidence>
<dbReference type="InterPro" id="IPR051310">
    <property type="entry name" value="MCP_chemotaxis"/>
</dbReference>
<feature type="domain" description="Methyl-accepting transducer" evidence="6">
    <location>
        <begin position="321"/>
        <end position="550"/>
    </location>
</feature>
<evidence type="ECO:0000259" key="7">
    <source>
        <dbReference type="PROSITE" id="PS50885"/>
    </source>
</evidence>
<sequence length="615" mass="66175">MFQSMTIPKKLGFSFLAINLCAALVMAVFFVSIMMIRSSTASNNLSQSILAKELLLETSILRQNSQLRGFLVTGDDSYLKSYHEGREDYDRTSAELEGLLKSPETLALLKKSRAETLAWRKNWGDRLIDVVHAQGRQAASDEVRQAGKAVLVSAAVLPLRDLRAVEDKLIQSNAEQQDEAIVTALVVLGLGTALLIGLAVFLARTLSRSIAAPLTAMTCTMSDLVAGRNDIDVPETSRPDELGDMARALLVFRDAAKDKARADADQAHVVKTLGEGLKVLASGDMTYVIEQPFAGHYDLLRQSFNQMAGHMEESLRQVSESAQSVRTGSSEIRAASEDLAHRTEIQAISIEKTAGSTRQVTNMVAETAQGAHTMRGAIDSVHQEAAKGGDVVKQAICAMDAIEKSSEEIHQIINVIDGIAFQTNLLALNAGVEAARAGHAGKGFAVVANEVRALAQRSADAAQDIKHLITTCSNQVGEGVTLVGETGQMLTRIIQGISEITTLVSDMAGTTQTQSTNLREVNGSIAEMDQMTQQNAAMVEETMACARSLANEADQLATLVTRFQLRDSGRKPQRPLVGETSPALSQNFVAPARPALTVMGNLAVRSEADEDWAEF</sequence>
<proteinExistence type="inferred from homology"/>
<dbReference type="InterPro" id="IPR003660">
    <property type="entry name" value="HAMP_dom"/>
</dbReference>
<dbReference type="eggNOG" id="COG5278">
    <property type="taxonomic scope" value="Bacteria"/>
</dbReference>
<keyword evidence="9" id="KW-1185">Reference proteome</keyword>
<evidence type="ECO:0000313" key="9">
    <source>
        <dbReference type="Proteomes" id="UP000004030"/>
    </source>
</evidence>
<dbReference type="RefSeq" id="WP_007014123.1">
    <property type="nucleotide sequence ID" value="NZ_AGFM01000054.1"/>
</dbReference>
<dbReference type="CDD" id="cd11386">
    <property type="entry name" value="MCP_signal"/>
    <property type="match status" value="1"/>
</dbReference>
<dbReference type="AlphaFoldDB" id="G6EFU4"/>
<accession>G6EFU4</accession>
<evidence type="ECO:0000313" key="8">
    <source>
        <dbReference type="EMBL" id="EHJ59633.1"/>
    </source>
</evidence>
<dbReference type="InterPro" id="IPR007891">
    <property type="entry name" value="CHASE3"/>
</dbReference>
<gene>
    <name evidence="8" type="primary">mcpJ</name>
    <name evidence="8" type="ORF">NSU_3215</name>
</gene>
<dbReference type="PROSITE" id="PS50885">
    <property type="entry name" value="HAMP"/>
    <property type="match status" value="2"/>
</dbReference>
<name>G6EFU4_9SPHN</name>
<protein>
    <submittedName>
        <fullName evidence="8">Methyl-accepting chemotaxis protein McpJ</fullName>
    </submittedName>
</protein>
<feature type="domain" description="HAMP" evidence="7">
    <location>
        <begin position="264"/>
        <end position="316"/>
    </location>
</feature>
<dbReference type="GO" id="GO:0004888">
    <property type="term" value="F:transmembrane signaling receptor activity"/>
    <property type="evidence" value="ECO:0007669"/>
    <property type="project" value="InterPro"/>
</dbReference>
<dbReference type="OrthoDB" id="5292010at2"/>
<evidence type="ECO:0000256" key="2">
    <source>
        <dbReference type="ARBA" id="ARBA00022500"/>
    </source>
</evidence>
<dbReference type="SMART" id="SM00283">
    <property type="entry name" value="MA"/>
    <property type="match status" value="1"/>
</dbReference>
<dbReference type="EMBL" id="AGFM01000054">
    <property type="protein sequence ID" value="EHJ59633.1"/>
    <property type="molecule type" value="Genomic_DNA"/>
</dbReference>
<keyword evidence="5" id="KW-0812">Transmembrane</keyword>